<organism evidence="2">
    <name type="scientific">uncultured Thermomicrobiales bacterium</name>
    <dbReference type="NCBI Taxonomy" id="1645740"/>
    <lineage>
        <taxon>Bacteria</taxon>
        <taxon>Pseudomonadati</taxon>
        <taxon>Thermomicrobiota</taxon>
        <taxon>Thermomicrobia</taxon>
        <taxon>Thermomicrobiales</taxon>
        <taxon>environmental samples</taxon>
    </lineage>
</organism>
<sequence length="329" mass="33511">MAPRHALGIDFGGTKLLAAVVDTDTGEVVATAKKKSSAQDRPEELMGRLYDAGEAALKAAKLKPPQISGIGVGIAGQVDADRGILLGTPNLSQATVDLPMAKLLRERFGVPAALRNDVQIAALGELHFGAGRGVADFLCVFVGTGVGGAIVRDGRILTGASGSAGEIGHLVVDAGGRLCGCGGHGHLEAYASRTAITRSLLGDLKRGRKTTLRDLLPDLDQQDAPGGTAIRSGILAKAVKAGDELTTETVREAARYLGLGIASAINLLNPQRVVLGGGVIEAVDLLFDVAARYARQESLPTPARSVEIVRAGLGDNAGVVGAALLGAGA</sequence>
<reference evidence="2" key="1">
    <citation type="submission" date="2020-02" db="EMBL/GenBank/DDBJ databases">
        <authorList>
            <person name="Meier V. D."/>
        </authorList>
    </citation>
    <scope>NUCLEOTIDE SEQUENCE</scope>
    <source>
        <strain evidence="2">AVDCRST_MAG59</strain>
    </source>
</reference>
<evidence type="ECO:0000313" key="2">
    <source>
        <dbReference type="EMBL" id="CAA9581572.1"/>
    </source>
</evidence>
<name>A0A6J4VLJ9_9BACT</name>
<gene>
    <name evidence="2" type="ORF">AVDCRST_MAG59-4838</name>
</gene>
<dbReference type="InterPro" id="IPR049874">
    <property type="entry name" value="ROK_cs"/>
</dbReference>
<dbReference type="Pfam" id="PF00480">
    <property type="entry name" value="ROK"/>
    <property type="match status" value="1"/>
</dbReference>
<dbReference type="InterPro" id="IPR043129">
    <property type="entry name" value="ATPase_NBD"/>
</dbReference>
<dbReference type="InterPro" id="IPR000600">
    <property type="entry name" value="ROK"/>
</dbReference>
<dbReference type="SUPFAM" id="SSF53067">
    <property type="entry name" value="Actin-like ATPase domain"/>
    <property type="match status" value="1"/>
</dbReference>
<protein>
    <submittedName>
        <fullName evidence="2">ROK-family transcriptional regulator</fullName>
    </submittedName>
</protein>
<proteinExistence type="inferred from homology"/>
<comment type="similarity">
    <text evidence="1">Belongs to the ROK (NagC/XylR) family.</text>
</comment>
<dbReference type="Gene3D" id="3.30.420.40">
    <property type="match status" value="2"/>
</dbReference>
<dbReference type="PANTHER" id="PTHR18964">
    <property type="entry name" value="ROK (REPRESSOR, ORF, KINASE) FAMILY"/>
    <property type="match status" value="1"/>
</dbReference>
<evidence type="ECO:0000256" key="1">
    <source>
        <dbReference type="ARBA" id="ARBA00006479"/>
    </source>
</evidence>
<dbReference type="PANTHER" id="PTHR18964:SF149">
    <property type="entry name" value="BIFUNCTIONAL UDP-N-ACETYLGLUCOSAMINE 2-EPIMERASE_N-ACETYLMANNOSAMINE KINASE"/>
    <property type="match status" value="1"/>
</dbReference>
<dbReference type="AlphaFoldDB" id="A0A6J4VLJ9"/>
<dbReference type="PROSITE" id="PS01125">
    <property type="entry name" value="ROK"/>
    <property type="match status" value="1"/>
</dbReference>
<dbReference type="EMBL" id="CADCWF010000348">
    <property type="protein sequence ID" value="CAA9581572.1"/>
    <property type="molecule type" value="Genomic_DNA"/>
</dbReference>
<accession>A0A6J4VLJ9</accession>